<proteinExistence type="predicted"/>
<keyword evidence="3" id="KW-1185">Reference proteome</keyword>
<protein>
    <recommendedName>
        <fullName evidence="4">Tat pathway signal sequence domain protein</fullName>
    </recommendedName>
</protein>
<dbReference type="AlphaFoldDB" id="A0A8K0V7R1"/>
<accession>A0A8K0V7R1</accession>
<feature type="chain" id="PRO_5035425407" description="Tat pathway signal sequence domain protein" evidence="1">
    <location>
        <begin position="20"/>
        <end position="145"/>
    </location>
</feature>
<name>A0A8K0V7R1_9RHOB</name>
<comment type="caution">
    <text evidence="2">The sequence shown here is derived from an EMBL/GenBank/DDBJ whole genome shotgun (WGS) entry which is preliminary data.</text>
</comment>
<sequence length="145" mass="15035">MKCLIPALLALMAAPPLWAQTDGDGPAKAPALLLELNDAETVGEACRLTFVVENRLGTDLAALGIEAVIFTPEGGVERLLSLDLQSAPAGRPRVRQFDLPGLDCARLGRVLVNAVTPCEGEGLAAETCAGALSLTSRNDDVEVSG</sequence>
<evidence type="ECO:0000313" key="2">
    <source>
        <dbReference type="EMBL" id="MBL4916913.1"/>
    </source>
</evidence>
<evidence type="ECO:0000256" key="1">
    <source>
        <dbReference type="SAM" id="SignalP"/>
    </source>
</evidence>
<evidence type="ECO:0000313" key="3">
    <source>
        <dbReference type="Proteomes" id="UP000648908"/>
    </source>
</evidence>
<dbReference type="RefSeq" id="WP_202687715.1">
    <property type="nucleotide sequence ID" value="NZ_JAESVN010000002.1"/>
</dbReference>
<evidence type="ECO:0008006" key="4">
    <source>
        <dbReference type="Google" id="ProtNLM"/>
    </source>
</evidence>
<dbReference type="EMBL" id="JAESVN010000002">
    <property type="protein sequence ID" value="MBL4916913.1"/>
    <property type="molecule type" value="Genomic_DNA"/>
</dbReference>
<reference evidence="2" key="1">
    <citation type="submission" date="2021-01" db="EMBL/GenBank/DDBJ databases">
        <title>Tabrizicola alba sp. nov. a motile alkaliphilic bacterium isolated from a soda lake.</title>
        <authorList>
            <person name="Szuroczki S."/>
            <person name="Abbaszade G."/>
            <person name="Schumann P."/>
            <person name="Toth E."/>
        </authorList>
    </citation>
    <scope>NUCLEOTIDE SEQUENCE</scope>
    <source>
        <strain evidence="2">DMG-N-6</strain>
    </source>
</reference>
<feature type="signal peptide" evidence="1">
    <location>
        <begin position="1"/>
        <end position="19"/>
    </location>
</feature>
<keyword evidence="1" id="KW-0732">Signal</keyword>
<organism evidence="2 3">
    <name type="scientific">Szabonella alba</name>
    <dbReference type="NCBI Taxonomy" id="2804194"/>
    <lineage>
        <taxon>Bacteria</taxon>
        <taxon>Pseudomonadati</taxon>
        <taxon>Pseudomonadota</taxon>
        <taxon>Alphaproteobacteria</taxon>
        <taxon>Rhodobacterales</taxon>
        <taxon>Paracoccaceae</taxon>
        <taxon>Szabonella</taxon>
    </lineage>
</organism>
<gene>
    <name evidence="2" type="ORF">JL811_06720</name>
</gene>
<dbReference type="Proteomes" id="UP000648908">
    <property type="component" value="Unassembled WGS sequence"/>
</dbReference>